<keyword evidence="3" id="KW-0998">Cell outer membrane</keyword>
<reference evidence="8" key="1">
    <citation type="submission" date="2020-09" db="EMBL/GenBank/DDBJ databases">
        <authorList>
            <person name="Yoon J.-W."/>
        </authorList>
    </citation>
    <scope>NUCLEOTIDE SEQUENCE</scope>
    <source>
        <strain evidence="8">KMU-158</strain>
    </source>
</reference>
<dbReference type="PANTHER" id="PTHR30329">
    <property type="entry name" value="STATOR ELEMENT OF FLAGELLAR MOTOR COMPLEX"/>
    <property type="match status" value="1"/>
</dbReference>
<feature type="signal peptide" evidence="6">
    <location>
        <begin position="1"/>
        <end position="24"/>
    </location>
</feature>
<keyword evidence="9" id="KW-1185">Reference proteome</keyword>
<evidence type="ECO:0000313" key="9">
    <source>
        <dbReference type="Proteomes" id="UP000610558"/>
    </source>
</evidence>
<dbReference type="InterPro" id="IPR036737">
    <property type="entry name" value="OmpA-like_sf"/>
</dbReference>
<organism evidence="8 9">
    <name type="scientific">Spongiibacter pelagi</name>
    <dbReference type="NCBI Taxonomy" id="2760804"/>
    <lineage>
        <taxon>Bacteria</taxon>
        <taxon>Pseudomonadati</taxon>
        <taxon>Pseudomonadota</taxon>
        <taxon>Gammaproteobacteria</taxon>
        <taxon>Cellvibrionales</taxon>
        <taxon>Spongiibacteraceae</taxon>
        <taxon>Spongiibacter</taxon>
    </lineage>
</organism>
<dbReference type="CDD" id="cd07185">
    <property type="entry name" value="OmpA_C-like"/>
    <property type="match status" value="1"/>
</dbReference>
<feature type="region of interest" description="Disordered" evidence="5">
    <location>
        <begin position="26"/>
        <end position="54"/>
    </location>
</feature>
<comment type="caution">
    <text evidence="8">The sequence shown here is derived from an EMBL/GenBank/DDBJ whole genome shotgun (WGS) entry which is preliminary data.</text>
</comment>
<dbReference type="RefSeq" id="WP_190766012.1">
    <property type="nucleotide sequence ID" value="NZ_JACXLD010000007.1"/>
</dbReference>
<dbReference type="PROSITE" id="PS01068">
    <property type="entry name" value="OMPA_1"/>
    <property type="match status" value="1"/>
</dbReference>
<proteinExistence type="predicted"/>
<evidence type="ECO:0000256" key="6">
    <source>
        <dbReference type="SAM" id="SignalP"/>
    </source>
</evidence>
<keyword evidence="6" id="KW-0732">Signal</keyword>
<dbReference type="SUPFAM" id="SSF103088">
    <property type="entry name" value="OmpA-like"/>
    <property type="match status" value="1"/>
</dbReference>
<dbReference type="InterPro" id="IPR050330">
    <property type="entry name" value="Bact_OuterMem_StrucFunc"/>
</dbReference>
<feature type="compositionally biased region" description="Polar residues" evidence="5">
    <location>
        <begin position="33"/>
        <end position="47"/>
    </location>
</feature>
<evidence type="ECO:0000259" key="7">
    <source>
        <dbReference type="PROSITE" id="PS51123"/>
    </source>
</evidence>
<dbReference type="Proteomes" id="UP000610558">
    <property type="component" value="Unassembled WGS sequence"/>
</dbReference>
<protein>
    <submittedName>
        <fullName evidence="8">OmpA family protein</fullName>
    </submittedName>
</protein>
<accession>A0A927GWT7</accession>
<dbReference type="EMBL" id="JACXLD010000007">
    <property type="protein sequence ID" value="MBD2859805.1"/>
    <property type="molecule type" value="Genomic_DNA"/>
</dbReference>
<dbReference type="PROSITE" id="PS51123">
    <property type="entry name" value="OMPA_2"/>
    <property type="match status" value="1"/>
</dbReference>
<dbReference type="InterPro" id="IPR006664">
    <property type="entry name" value="OMP_bac"/>
</dbReference>
<evidence type="ECO:0000256" key="5">
    <source>
        <dbReference type="SAM" id="MobiDB-lite"/>
    </source>
</evidence>
<sequence>MENSKKFLLTLTMASLMLVGCASTETEDEAQNGADSSYTYSDTMGGSNAQGGDEMEIDEPTVVLKTVFYFDFDEATLSVQARQDLNAQIQALRNTKGVIRLEGNTDERGTREYNMALGERRAQVVADYMVMNGIPRYRIETVSYGEERRADYGSSESSHAKNRRVELK</sequence>
<dbReference type="PANTHER" id="PTHR30329:SF21">
    <property type="entry name" value="LIPOPROTEIN YIAD-RELATED"/>
    <property type="match status" value="1"/>
</dbReference>
<feature type="domain" description="OmpA-like" evidence="7">
    <location>
        <begin position="57"/>
        <end position="168"/>
    </location>
</feature>
<evidence type="ECO:0000256" key="4">
    <source>
        <dbReference type="PROSITE-ProRule" id="PRU00473"/>
    </source>
</evidence>
<evidence type="ECO:0000256" key="3">
    <source>
        <dbReference type="ARBA" id="ARBA00023237"/>
    </source>
</evidence>
<feature type="chain" id="PRO_5036980518" evidence="6">
    <location>
        <begin position="25"/>
        <end position="168"/>
    </location>
</feature>
<comment type="subcellular location">
    <subcellularLocation>
        <location evidence="1">Cell outer membrane</location>
    </subcellularLocation>
</comment>
<dbReference type="InterPro" id="IPR006665">
    <property type="entry name" value="OmpA-like"/>
</dbReference>
<dbReference type="PRINTS" id="PR01021">
    <property type="entry name" value="OMPADOMAIN"/>
</dbReference>
<dbReference type="AlphaFoldDB" id="A0A927GWT7"/>
<gene>
    <name evidence="8" type="ORF">IB286_12400</name>
</gene>
<dbReference type="Gene3D" id="3.30.1330.60">
    <property type="entry name" value="OmpA-like domain"/>
    <property type="match status" value="1"/>
</dbReference>
<feature type="region of interest" description="Disordered" evidence="5">
    <location>
        <begin position="147"/>
        <end position="168"/>
    </location>
</feature>
<evidence type="ECO:0000256" key="2">
    <source>
        <dbReference type="ARBA" id="ARBA00023136"/>
    </source>
</evidence>
<dbReference type="Pfam" id="PF00691">
    <property type="entry name" value="OmpA"/>
    <property type="match status" value="1"/>
</dbReference>
<keyword evidence="2 4" id="KW-0472">Membrane</keyword>
<dbReference type="PROSITE" id="PS51257">
    <property type="entry name" value="PROKAR_LIPOPROTEIN"/>
    <property type="match status" value="1"/>
</dbReference>
<evidence type="ECO:0000256" key="1">
    <source>
        <dbReference type="ARBA" id="ARBA00004442"/>
    </source>
</evidence>
<dbReference type="GO" id="GO:0009279">
    <property type="term" value="C:cell outer membrane"/>
    <property type="evidence" value="ECO:0007669"/>
    <property type="project" value="UniProtKB-SubCell"/>
</dbReference>
<name>A0A927GWT7_9GAMM</name>
<dbReference type="InterPro" id="IPR006690">
    <property type="entry name" value="OMPA-like_CS"/>
</dbReference>
<evidence type="ECO:0000313" key="8">
    <source>
        <dbReference type="EMBL" id="MBD2859805.1"/>
    </source>
</evidence>